<dbReference type="GO" id="GO:0000423">
    <property type="term" value="P:mitophagy"/>
    <property type="evidence" value="ECO:0007669"/>
    <property type="project" value="UniProtKB-ARBA"/>
</dbReference>
<dbReference type="Gene3D" id="3.30.70.100">
    <property type="match status" value="2"/>
</dbReference>
<evidence type="ECO:0000256" key="1">
    <source>
        <dbReference type="ARBA" id="ARBA00005291"/>
    </source>
</evidence>
<accession>A0AA47NNK9</accession>
<dbReference type="Proteomes" id="UP001174136">
    <property type="component" value="Unassembled WGS sequence"/>
</dbReference>
<dbReference type="AlphaFoldDB" id="A0AA47NNK9"/>
<dbReference type="GO" id="GO:0005739">
    <property type="term" value="C:mitochondrion"/>
    <property type="evidence" value="ECO:0007669"/>
    <property type="project" value="TreeGrafter"/>
</dbReference>
<dbReference type="EMBL" id="JAOPHQ010006357">
    <property type="protein sequence ID" value="KAK0131778.1"/>
    <property type="molecule type" value="Genomic_DNA"/>
</dbReference>
<dbReference type="InterPro" id="IPR011008">
    <property type="entry name" value="Dimeric_a/b-barrel"/>
</dbReference>
<keyword evidence="4" id="KW-1185">Reference proteome</keyword>
<gene>
    <name evidence="3" type="primary">NIPSNAP3A</name>
    <name evidence="3" type="ORF">N1851_033439</name>
</gene>
<comment type="caution">
    <text evidence="3">The sequence shown here is derived from an EMBL/GenBank/DDBJ whole genome shotgun (WGS) entry which is preliminary data.</text>
</comment>
<protein>
    <submittedName>
        <fullName evidence="3">Protein NipSnap 3A</fullName>
    </submittedName>
</protein>
<proteinExistence type="inferred from homology"/>
<dbReference type="InterPro" id="IPR012577">
    <property type="entry name" value="NIPSNAP"/>
</dbReference>
<dbReference type="Pfam" id="PF07978">
    <property type="entry name" value="NIPSNAP"/>
    <property type="match status" value="2"/>
</dbReference>
<evidence type="ECO:0000313" key="3">
    <source>
        <dbReference type="EMBL" id="KAK0131778.1"/>
    </source>
</evidence>
<reference evidence="3" key="1">
    <citation type="journal article" date="2023" name="Front. Mar. Sci.">
        <title>A new Merluccius polli reference genome to investigate the effects of global change in West African waters.</title>
        <authorList>
            <person name="Mateo J.L."/>
            <person name="Blanco-Fernandez C."/>
            <person name="Garcia-Vazquez E."/>
            <person name="Machado-Schiaffino G."/>
        </authorList>
    </citation>
    <scope>NUCLEOTIDE SEQUENCE</scope>
    <source>
        <strain evidence="3">C29</strain>
        <tissue evidence="3">Fin</tissue>
    </source>
</reference>
<name>A0AA47NNK9_MERPO</name>
<evidence type="ECO:0000313" key="4">
    <source>
        <dbReference type="Proteomes" id="UP001174136"/>
    </source>
</evidence>
<feature type="domain" description="NIPSNAP" evidence="2">
    <location>
        <begin position="82"/>
        <end position="180"/>
    </location>
</feature>
<dbReference type="FunFam" id="3.30.70.100:FF:000017">
    <property type="entry name" value="Protein NipSnap homolog 3A"/>
    <property type="match status" value="1"/>
</dbReference>
<organism evidence="3 4">
    <name type="scientific">Merluccius polli</name>
    <name type="common">Benguela hake</name>
    <name type="synonym">Merluccius cadenati</name>
    <dbReference type="NCBI Taxonomy" id="89951"/>
    <lineage>
        <taxon>Eukaryota</taxon>
        <taxon>Metazoa</taxon>
        <taxon>Chordata</taxon>
        <taxon>Craniata</taxon>
        <taxon>Vertebrata</taxon>
        <taxon>Euteleostomi</taxon>
        <taxon>Actinopterygii</taxon>
        <taxon>Neopterygii</taxon>
        <taxon>Teleostei</taxon>
        <taxon>Neoteleostei</taxon>
        <taxon>Acanthomorphata</taxon>
        <taxon>Zeiogadaria</taxon>
        <taxon>Gadariae</taxon>
        <taxon>Gadiformes</taxon>
        <taxon>Gadoidei</taxon>
        <taxon>Merlucciidae</taxon>
        <taxon>Merluccius</taxon>
    </lineage>
</organism>
<evidence type="ECO:0000259" key="2">
    <source>
        <dbReference type="Pfam" id="PF07978"/>
    </source>
</evidence>
<feature type="domain" description="NIPSNAP" evidence="2">
    <location>
        <begin position="191"/>
        <end position="290"/>
    </location>
</feature>
<dbReference type="SUPFAM" id="SSF54909">
    <property type="entry name" value="Dimeric alpha+beta barrel"/>
    <property type="match status" value="2"/>
</dbReference>
<sequence>MLRKAVCSLAGWTGRAAAKPSGVEDLWTDSAQGPLWLLIRPWSLVTGHIIHDPANISLRSSSPQHRAALYSTGPRQEHTAFYEFRTYFIRPDQNAAFLKLTEEKVHLRTAHSELLGYWSVEYGGLNQVFHIWKYDSFSQRAGVRAALSKEPQWLGEYISKAIPMLTTQDNEVTYLVPWCQIQSPPKEGGAYELASFQMKPGGPAVWGEAFQAAVYARAAPGYGHLVGVFHSEFGPLNRVHALWWYESPDHRAAIRHKAHEDARVVAAVRESVAHLQSQSNKLMFPCTFSPLKSGVALRYRRRKGPPAGVARVSHDGLSELVVLRRRRFSCRRCRGARGGEVGDVDHRLLPLHRTVFGVVVVTLVLGEVHKHLQ</sequence>
<dbReference type="PANTHER" id="PTHR21017">
    <property type="entry name" value="NIPSNAP-RELATED"/>
    <property type="match status" value="1"/>
</dbReference>
<comment type="similarity">
    <text evidence="1">Belongs to the NipSnap family.</text>
</comment>
<dbReference type="PANTHER" id="PTHR21017:SF19">
    <property type="entry name" value="PROTEIN NIPSNAP HOMOLOG 3B"/>
    <property type="match status" value="1"/>
</dbReference>
<dbReference type="InterPro" id="IPR051557">
    <property type="entry name" value="NipSnap_domain"/>
</dbReference>